<dbReference type="HOGENOM" id="CLU_2207280_0_0_11"/>
<dbReference type="KEGG" id="nno:NONO_c13560"/>
<dbReference type="EMBL" id="CP006850">
    <property type="protein sequence ID" value="AHH16159.1"/>
    <property type="molecule type" value="Genomic_DNA"/>
</dbReference>
<dbReference type="Proteomes" id="UP000019150">
    <property type="component" value="Chromosome"/>
</dbReference>
<sequence length="107" mass="11659">MRRSPAPSPAERLLAEIYEAGYSSVDDFIDRLRIPARTAPSGRHAAMVDPFSDTIELYLDPIAPANPLAGVSRWYPQAGVPEVDPAAATMELPALAHIWVIPERHAS</sequence>
<keyword evidence="2" id="KW-1185">Reference proteome</keyword>
<reference evidence="1 2" key="1">
    <citation type="journal article" date="2014" name="Appl. Environ. Microbiol.">
        <title>Insights into the Microbial Degradation of Rubber and Gutta-Percha by Analysis of the Complete Genome of Nocardia nova SH22a.</title>
        <authorList>
            <person name="Luo Q."/>
            <person name="Hiessl S."/>
            <person name="Poehlein A."/>
            <person name="Daniel R."/>
            <person name="Steinbuchel A."/>
        </authorList>
    </citation>
    <scope>NUCLEOTIDE SEQUENCE [LARGE SCALE GENOMIC DNA]</scope>
    <source>
        <strain evidence="1">SH22a</strain>
    </source>
</reference>
<dbReference type="PATRIC" id="fig|1415166.3.peg.1379"/>
<organism evidence="1 2">
    <name type="scientific">Nocardia nova SH22a</name>
    <dbReference type="NCBI Taxonomy" id="1415166"/>
    <lineage>
        <taxon>Bacteria</taxon>
        <taxon>Bacillati</taxon>
        <taxon>Actinomycetota</taxon>
        <taxon>Actinomycetes</taxon>
        <taxon>Mycobacteriales</taxon>
        <taxon>Nocardiaceae</taxon>
        <taxon>Nocardia</taxon>
    </lineage>
</organism>
<evidence type="ECO:0000313" key="2">
    <source>
        <dbReference type="Proteomes" id="UP000019150"/>
    </source>
</evidence>
<evidence type="ECO:0000313" key="1">
    <source>
        <dbReference type="EMBL" id="AHH16159.1"/>
    </source>
</evidence>
<dbReference type="AlphaFoldDB" id="W5TAI8"/>
<dbReference type="OrthoDB" id="4556429at2"/>
<accession>W5TAI8</accession>
<dbReference type="eggNOG" id="ENOG5031EUN">
    <property type="taxonomic scope" value="Bacteria"/>
</dbReference>
<dbReference type="RefSeq" id="WP_025347681.1">
    <property type="nucleotide sequence ID" value="NZ_CP006850.1"/>
</dbReference>
<name>W5TAI8_9NOCA</name>
<gene>
    <name evidence="1" type="ORF">NONO_c13560</name>
</gene>
<protein>
    <submittedName>
        <fullName evidence="1">Uncharacterized protein</fullName>
    </submittedName>
</protein>
<proteinExistence type="predicted"/>